<reference evidence="4" key="1">
    <citation type="submission" date="2017-02" db="EMBL/GenBank/DDBJ databases">
        <title>Comparative genomics and description of representatives of a novel lineage of planctomycetes thriving in anoxic sediments.</title>
        <authorList>
            <person name="Spring S."/>
            <person name="Bunk B."/>
            <person name="Sproer C."/>
        </authorList>
    </citation>
    <scope>NUCLEOTIDE SEQUENCE [LARGE SCALE GENOMIC DNA]</scope>
    <source>
        <strain evidence="4">SM-Chi-D1</strain>
    </source>
</reference>
<keyword evidence="1 2" id="KW-0732">Signal</keyword>
<evidence type="ECO:0000313" key="4">
    <source>
        <dbReference type="Proteomes" id="UP000188181"/>
    </source>
</evidence>
<dbReference type="RefSeq" id="WP_146682010.1">
    <property type="nucleotide sequence ID" value="NZ_CP019646.1"/>
</dbReference>
<evidence type="ECO:0000313" key="3">
    <source>
        <dbReference type="EMBL" id="AQQ69696.1"/>
    </source>
</evidence>
<protein>
    <submittedName>
        <fullName evidence="3">Phosphoglycerate transport regulatory protein PgtC</fullName>
    </submittedName>
</protein>
<dbReference type="STRING" id="1851148.SMSP2_00026"/>
<dbReference type="Pfam" id="PF13343">
    <property type="entry name" value="SBP_bac_6"/>
    <property type="match status" value="1"/>
</dbReference>
<accession>A0A1Q2MAI9</accession>
<dbReference type="KEGG" id="pbas:SMSP2_00026"/>
<sequence length="452" mass="50152" precursor="true">MLSLKNMLLGCAAAAVFVVSVIMTGCGGDSGPEPDNKVVILCPHDENVKYEFKKAFEQWHLEKFSSPATVEWRDVGGGGSTMLNYIRNVYERSDSSMVDILWGAGESPHMYLAEEGLLTKYTPSQGYFDNVPATFSGMRLYDADHLWFGTVVSSFGFIYNKELLEKAGLEEPSSWKDIGSPEFFDHVVLADPSQSASIAAAYEMVVQSEDTWQKGWAKLLAVLGNAKKFTASSGAAVNAPVLGEAIAAACIDYYGMIRVSRTPDILGYVSPEGGTGFTPDPISILKNPAHPQTARRFVDFVLSIEGQRLWALPAGHEFGPELNCLNRPPVRKDFYTAYGQDIPKWIVRPYEMGTTLEIDEQLRIERYDVLVQLVRAAAVNNAPLLKDAKKKIVETGSKELEELFVKLPDNADTLDEVRGLHEAMQDDTFRDKVINEWVSFFSDKYKAIIDAK</sequence>
<feature type="chain" id="PRO_5013270084" evidence="2">
    <location>
        <begin position="28"/>
        <end position="452"/>
    </location>
</feature>
<dbReference type="PROSITE" id="PS51257">
    <property type="entry name" value="PROKAR_LIPOPROTEIN"/>
    <property type="match status" value="1"/>
</dbReference>
<gene>
    <name evidence="3" type="primary">pgtC</name>
    <name evidence="3" type="ORF">SMSP2_00026</name>
</gene>
<dbReference type="OrthoDB" id="9769319at2"/>
<name>A0A1Q2MAI9_9BACT</name>
<evidence type="ECO:0000256" key="1">
    <source>
        <dbReference type="ARBA" id="ARBA00022729"/>
    </source>
</evidence>
<dbReference type="Proteomes" id="UP000188181">
    <property type="component" value="Chromosome"/>
</dbReference>
<dbReference type="PANTHER" id="PTHR30006">
    <property type="entry name" value="THIAMINE-BINDING PERIPLASMIC PROTEIN-RELATED"/>
    <property type="match status" value="1"/>
</dbReference>
<dbReference type="PANTHER" id="PTHR30006:SF24">
    <property type="entry name" value="SLL0237 PROTEIN"/>
    <property type="match status" value="1"/>
</dbReference>
<feature type="signal peptide" evidence="2">
    <location>
        <begin position="1"/>
        <end position="27"/>
    </location>
</feature>
<evidence type="ECO:0000256" key="2">
    <source>
        <dbReference type="SAM" id="SignalP"/>
    </source>
</evidence>
<organism evidence="3 4">
    <name type="scientific">Limihaloglobus sulfuriphilus</name>
    <dbReference type="NCBI Taxonomy" id="1851148"/>
    <lineage>
        <taxon>Bacteria</taxon>
        <taxon>Pseudomonadati</taxon>
        <taxon>Planctomycetota</taxon>
        <taxon>Phycisphaerae</taxon>
        <taxon>Sedimentisphaerales</taxon>
        <taxon>Sedimentisphaeraceae</taxon>
        <taxon>Limihaloglobus</taxon>
    </lineage>
</organism>
<proteinExistence type="predicted"/>
<dbReference type="EMBL" id="CP019646">
    <property type="protein sequence ID" value="AQQ69696.1"/>
    <property type="molecule type" value="Genomic_DNA"/>
</dbReference>
<dbReference type="SUPFAM" id="SSF53850">
    <property type="entry name" value="Periplasmic binding protein-like II"/>
    <property type="match status" value="1"/>
</dbReference>
<dbReference type="AlphaFoldDB" id="A0A1Q2MAI9"/>
<dbReference type="Gene3D" id="3.40.190.10">
    <property type="entry name" value="Periplasmic binding protein-like II"/>
    <property type="match status" value="2"/>
</dbReference>
<keyword evidence="4" id="KW-1185">Reference proteome</keyword>